<evidence type="ECO:0000259" key="2">
    <source>
        <dbReference type="Pfam" id="PF14028"/>
    </source>
</evidence>
<organism evidence="3 4">
    <name type="scientific">Actinomadura harenae</name>
    <dbReference type="NCBI Taxonomy" id="2483351"/>
    <lineage>
        <taxon>Bacteria</taxon>
        <taxon>Bacillati</taxon>
        <taxon>Actinomycetota</taxon>
        <taxon>Actinomycetes</taxon>
        <taxon>Streptosporangiales</taxon>
        <taxon>Thermomonosporaceae</taxon>
        <taxon>Actinomadura</taxon>
    </lineage>
</organism>
<sequence length="251" mass="27920">MSRTHRRSPPSARGADSSAPPQRRRCPTDSERDRPRPDTPLTCDALIAQAVGAVVRRLDEDDLLAGLLVLRYWEGGPHVRLRLRPTGRTAAVEALTTTTLRNHLAAHPAQGTWDPIRYASAAERFAAAGGMSDHDRRLHPYGRVARRSLAQRRGPTTSATGRRGPEPEMRQPHTIDFHEILLGTGRYKTEVLSSSWFLGHRLAINMLYAHLARVGLAPLQRYLFCHLLAAAVEDEYNVSPVARAQAWAQHS</sequence>
<dbReference type="Pfam" id="PF14028">
    <property type="entry name" value="Lant_dehydr_C"/>
    <property type="match status" value="1"/>
</dbReference>
<dbReference type="AlphaFoldDB" id="A0A3M2M3B6"/>
<feature type="compositionally biased region" description="Basic and acidic residues" evidence="1">
    <location>
        <begin position="26"/>
        <end position="37"/>
    </location>
</feature>
<proteinExistence type="predicted"/>
<dbReference type="EMBL" id="RFFG01000021">
    <property type="protein sequence ID" value="RMI44046.1"/>
    <property type="molecule type" value="Genomic_DNA"/>
</dbReference>
<accession>A0A3M2M3B6</accession>
<dbReference type="Proteomes" id="UP000282674">
    <property type="component" value="Unassembled WGS sequence"/>
</dbReference>
<evidence type="ECO:0000256" key="1">
    <source>
        <dbReference type="SAM" id="MobiDB-lite"/>
    </source>
</evidence>
<feature type="region of interest" description="Disordered" evidence="1">
    <location>
        <begin position="1"/>
        <end position="41"/>
    </location>
</feature>
<protein>
    <recommendedName>
        <fullName evidence="2">Thiopeptide-type bacteriocin biosynthesis domain-containing protein</fullName>
    </recommendedName>
</protein>
<feature type="domain" description="Thiopeptide-type bacteriocin biosynthesis" evidence="2">
    <location>
        <begin position="42"/>
        <end position="128"/>
    </location>
</feature>
<feature type="region of interest" description="Disordered" evidence="1">
    <location>
        <begin position="149"/>
        <end position="170"/>
    </location>
</feature>
<evidence type="ECO:0000313" key="3">
    <source>
        <dbReference type="EMBL" id="RMI44046.1"/>
    </source>
</evidence>
<name>A0A3M2M3B6_9ACTN</name>
<keyword evidence="4" id="KW-1185">Reference proteome</keyword>
<dbReference type="RefSeq" id="WP_122194823.1">
    <property type="nucleotide sequence ID" value="NZ_JBHSKC010000025.1"/>
</dbReference>
<dbReference type="OrthoDB" id="70280at2"/>
<evidence type="ECO:0000313" key="4">
    <source>
        <dbReference type="Proteomes" id="UP000282674"/>
    </source>
</evidence>
<gene>
    <name evidence="3" type="ORF">EBO15_14075</name>
</gene>
<comment type="caution">
    <text evidence="3">The sequence shown here is derived from an EMBL/GenBank/DDBJ whole genome shotgun (WGS) entry which is preliminary data.</text>
</comment>
<dbReference type="InterPro" id="IPR023809">
    <property type="entry name" value="Thiopep_bacteriocin_synth_dom"/>
</dbReference>
<reference evidence="3 4" key="1">
    <citation type="submission" date="2018-10" db="EMBL/GenBank/DDBJ databases">
        <title>Isolation from soil.</title>
        <authorList>
            <person name="Hu J."/>
        </authorList>
    </citation>
    <scope>NUCLEOTIDE SEQUENCE [LARGE SCALE GENOMIC DNA]</scope>
    <source>
        <strain evidence="3 4">NEAU-Ht49</strain>
    </source>
</reference>